<comment type="caution">
    <text evidence="1">The sequence shown here is derived from an EMBL/GenBank/DDBJ whole genome shotgun (WGS) entry which is preliminary data.</text>
</comment>
<dbReference type="EMBL" id="JAHIBW010000025">
    <property type="protein sequence ID" value="KAG7298162.1"/>
    <property type="molecule type" value="Genomic_DNA"/>
</dbReference>
<name>A0ABQ7PYY1_PLUXY</name>
<evidence type="ECO:0000313" key="1">
    <source>
        <dbReference type="EMBL" id="KAG7298162.1"/>
    </source>
</evidence>
<reference evidence="1 2" key="1">
    <citation type="submission" date="2021-06" db="EMBL/GenBank/DDBJ databases">
        <title>A haploid diamondback moth (Plutella xylostella L.) genome assembly resolves 31 chromosomes and identifies a diamide resistance mutation.</title>
        <authorList>
            <person name="Ward C.M."/>
            <person name="Perry K.D."/>
            <person name="Baker G."/>
            <person name="Powis K."/>
            <person name="Heckel D.G."/>
            <person name="Baxter S.W."/>
        </authorList>
    </citation>
    <scope>NUCLEOTIDE SEQUENCE [LARGE SCALE GENOMIC DNA]</scope>
    <source>
        <strain evidence="1 2">LV</strain>
        <tissue evidence="1">Single pupa</tissue>
    </source>
</reference>
<organism evidence="1 2">
    <name type="scientific">Plutella xylostella</name>
    <name type="common">Diamondback moth</name>
    <name type="synonym">Plutella maculipennis</name>
    <dbReference type="NCBI Taxonomy" id="51655"/>
    <lineage>
        <taxon>Eukaryota</taxon>
        <taxon>Metazoa</taxon>
        <taxon>Ecdysozoa</taxon>
        <taxon>Arthropoda</taxon>
        <taxon>Hexapoda</taxon>
        <taxon>Insecta</taxon>
        <taxon>Pterygota</taxon>
        <taxon>Neoptera</taxon>
        <taxon>Endopterygota</taxon>
        <taxon>Lepidoptera</taxon>
        <taxon>Glossata</taxon>
        <taxon>Ditrysia</taxon>
        <taxon>Yponomeutoidea</taxon>
        <taxon>Plutellidae</taxon>
        <taxon>Plutella</taxon>
    </lineage>
</organism>
<evidence type="ECO:0000313" key="2">
    <source>
        <dbReference type="Proteomes" id="UP000823941"/>
    </source>
</evidence>
<proteinExistence type="predicted"/>
<keyword evidence="2" id="KW-1185">Reference proteome</keyword>
<accession>A0ABQ7PYY1</accession>
<gene>
    <name evidence="1" type="ORF">JYU34_018942</name>
</gene>
<protein>
    <submittedName>
        <fullName evidence="1">Uncharacterized protein</fullName>
    </submittedName>
</protein>
<sequence length="161" mass="19343">MNICEKSVNMLIDNGSHVNLIVDDVYIVKSEDEMKTMRDEPVDMKANLKDIPEAQWPTRISSMEQISVEEEAEWWREGIIQESYLEYSNPLVSVTRRNTREMIKFINQVIPSRRKIRREAIHEIKKMKRKKEKKVIRKKTRRKKRKEVILGERKIKVMMNE</sequence>
<dbReference type="Proteomes" id="UP000823941">
    <property type="component" value="Chromosome 25"/>
</dbReference>